<evidence type="ECO:0000313" key="2">
    <source>
        <dbReference type="Proteomes" id="UP001150581"/>
    </source>
</evidence>
<organism evidence="1 2">
    <name type="scientific">Kickxella alabastrina</name>
    <dbReference type="NCBI Taxonomy" id="61397"/>
    <lineage>
        <taxon>Eukaryota</taxon>
        <taxon>Fungi</taxon>
        <taxon>Fungi incertae sedis</taxon>
        <taxon>Zoopagomycota</taxon>
        <taxon>Kickxellomycotina</taxon>
        <taxon>Kickxellomycetes</taxon>
        <taxon>Kickxellales</taxon>
        <taxon>Kickxellaceae</taxon>
        <taxon>Kickxella</taxon>
    </lineage>
</organism>
<keyword evidence="2" id="KW-1185">Reference proteome</keyword>
<comment type="caution">
    <text evidence="1">The sequence shown here is derived from an EMBL/GenBank/DDBJ whole genome shotgun (WGS) entry which is preliminary data.</text>
</comment>
<reference evidence="1" key="1">
    <citation type="submission" date="2022-07" db="EMBL/GenBank/DDBJ databases">
        <title>Phylogenomic reconstructions and comparative analyses of Kickxellomycotina fungi.</title>
        <authorList>
            <person name="Reynolds N.K."/>
            <person name="Stajich J.E."/>
            <person name="Barry K."/>
            <person name="Grigoriev I.V."/>
            <person name="Crous P."/>
            <person name="Smith M.E."/>
        </authorList>
    </citation>
    <scope>NUCLEOTIDE SEQUENCE</scope>
    <source>
        <strain evidence="1">Benny 63K</strain>
    </source>
</reference>
<name>A0ACC1IN88_9FUNG</name>
<feature type="non-terminal residue" evidence="1">
    <location>
        <position position="293"/>
    </location>
</feature>
<proteinExistence type="predicted"/>
<dbReference type="Proteomes" id="UP001150581">
    <property type="component" value="Unassembled WGS sequence"/>
</dbReference>
<evidence type="ECO:0000313" key="1">
    <source>
        <dbReference type="EMBL" id="KAJ1894902.1"/>
    </source>
</evidence>
<gene>
    <name evidence="1" type="ORF">LPJ66_004913</name>
</gene>
<accession>A0ACC1IN88</accession>
<sequence>MTTLDNPDISESYKNTTKPLDGTVSHLTEAQQQALKDLWAKILNHFDATANKPIKVTQDQVKATHLSVAGISTSDAQAVDQWYAANKKIASDPKLQTVQDKMYLSGEREAVVPGKFKPLFSDDRDTRLFANAFWQACMLHESPDAYLLGFLRASVWKVDQAFNRVVVSVGWRAAQAIDELMWEGELGMHDKLLNDGVLSRIGYDKLGYPINIIRVKLNIPKERGDGIVERYAAFALEQTSIIARDNGERATLVYDFDGFGLGNIDKGFIKTLLTFINDSYPQLFSATIQYVDS</sequence>
<protein>
    <submittedName>
        <fullName evidence="1">Uncharacterized protein</fullName>
    </submittedName>
</protein>
<dbReference type="EMBL" id="JANBPG010000633">
    <property type="protein sequence ID" value="KAJ1894902.1"/>
    <property type="molecule type" value="Genomic_DNA"/>
</dbReference>